<proteinExistence type="predicted"/>
<comment type="caution">
    <text evidence="1">The sequence shown here is derived from an EMBL/GenBank/DDBJ whole genome shotgun (WGS) entry which is preliminary data.</text>
</comment>
<dbReference type="EMBL" id="VNHS01000013">
    <property type="protein sequence ID" value="TYP69775.1"/>
    <property type="molecule type" value="Genomic_DNA"/>
</dbReference>
<dbReference type="Proteomes" id="UP000323257">
    <property type="component" value="Unassembled WGS sequence"/>
</dbReference>
<organism evidence="1 2">
    <name type="scientific">Paenibacillus methanolicus</name>
    <dbReference type="NCBI Taxonomy" id="582686"/>
    <lineage>
        <taxon>Bacteria</taxon>
        <taxon>Bacillati</taxon>
        <taxon>Bacillota</taxon>
        <taxon>Bacilli</taxon>
        <taxon>Bacillales</taxon>
        <taxon>Paenibacillaceae</taxon>
        <taxon>Paenibacillus</taxon>
    </lineage>
</organism>
<evidence type="ECO:0000313" key="1">
    <source>
        <dbReference type="EMBL" id="TYP69775.1"/>
    </source>
</evidence>
<evidence type="ECO:0008006" key="3">
    <source>
        <dbReference type="Google" id="ProtNLM"/>
    </source>
</evidence>
<gene>
    <name evidence="1" type="ORF">BCM02_113107</name>
</gene>
<dbReference type="AlphaFoldDB" id="A0A5S5BRE0"/>
<protein>
    <recommendedName>
        <fullName evidence="3">Spore coat protein</fullName>
    </recommendedName>
</protein>
<evidence type="ECO:0000313" key="2">
    <source>
        <dbReference type="Proteomes" id="UP000323257"/>
    </source>
</evidence>
<name>A0A5S5BRE0_9BACL</name>
<accession>A0A5S5BRE0</accession>
<sequence>MLQPMSSKELEYIIDSISNEDLLMKQCAVAATSTSNQALVNIYQQAISQHQQHIETLIHTIQQHQQLAPSQPQG</sequence>
<reference evidence="1 2" key="1">
    <citation type="submission" date="2019-07" db="EMBL/GenBank/DDBJ databases">
        <title>Genomic Encyclopedia of Type Strains, Phase III (KMG-III): the genomes of soil and plant-associated and newly described type strains.</title>
        <authorList>
            <person name="Whitman W."/>
        </authorList>
    </citation>
    <scope>NUCLEOTIDE SEQUENCE [LARGE SCALE GENOMIC DNA]</scope>
    <source>
        <strain evidence="1 2">BL24</strain>
    </source>
</reference>
<keyword evidence="2" id="KW-1185">Reference proteome</keyword>